<accession>C9DG35</accession>
<dbReference type="InterPro" id="IPR057083">
    <property type="entry name" value="Baseplate_wedge"/>
</dbReference>
<dbReference type="KEGG" id="vg:8684011"/>
<sequence length="246" mass="29186">MRTDTDFVSAQLPRRMLTDSPRVIALLDQYYDWQYRNGLTRGEVRFYREKESEGRYDPLTNSDLVNKHENWVQPGIWHQNFHDNMTLYRAFDGFETADAETFTESDGLIWDTVTDINAGIEMWSKRMNHTPSNNLSTLEQIDEVRYLRLLKHLYASKGTNFVLRLLFNIFFGEDIQFFNPKLVLARIDDDMVIDGDTTLIRDDEVYQEYSMVIKVTRDPIHYQEILDRIYYPNFHPGGFKLTLIKE</sequence>
<protein>
    <submittedName>
        <fullName evidence="1">Uncharacterized protein</fullName>
    </submittedName>
</protein>
<dbReference type="GeneID" id="8684011"/>
<reference evidence="2" key="1">
    <citation type="submission" date="2009-07" db="EMBL/GenBank/DDBJ databases">
        <authorList>
            <person name="Kropinski A.M."/>
            <person name="Villegas A."/>
            <person name="Lingohr E.J."/>
        </authorList>
    </citation>
    <scope>NUCLEOTIDE SEQUENCE [LARGE SCALE GENOMIC DNA]</scope>
</reference>
<evidence type="ECO:0000313" key="2">
    <source>
        <dbReference type="Proteomes" id="UP000008986"/>
    </source>
</evidence>
<dbReference type="EMBL" id="GQ357915">
    <property type="protein sequence ID" value="ACV50086.1"/>
    <property type="molecule type" value="Genomic_DNA"/>
</dbReference>
<dbReference type="Pfam" id="PF23786">
    <property type="entry name" value="Baseplate_wedge"/>
    <property type="match status" value="1"/>
</dbReference>
<keyword evidence="2" id="KW-1185">Reference proteome</keyword>
<organism evidence="1 2">
    <name type="scientific">Delftia phage PhiW-14</name>
    <name type="common">Deftia acidovorans bacteriophage phiW-14</name>
    <dbReference type="NCBI Taxonomy" id="665032"/>
    <lineage>
        <taxon>Viruses</taxon>
        <taxon>Duplodnaviria</taxon>
        <taxon>Heunggongvirae</taxon>
        <taxon>Uroviricota</taxon>
        <taxon>Caudoviricetes</taxon>
        <taxon>Ionavirus</taxon>
        <taxon>Ionavirus W14</taxon>
    </lineage>
</organism>
<name>C9DG35_BPW14</name>
<gene>
    <name evidence="1" type="primary">64</name>
</gene>
<dbReference type="OrthoDB" id="4696at10239"/>
<proteinExistence type="predicted"/>
<dbReference type="RefSeq" id="YP_003358918.1">
    <property type="nucleotide sequence ID" value="NC_013697.1"/>
</dbReference>
<organismHost>
    <name type="scientific">Delftia acidovorans</name>
    <name type="common">Pseudomonas acidovorans</name>
    <name type="synonym">Comamonas acidovorans</name>
    <dbReference type="NCBI Taxonomy" id="80866"/>
</organismHost>
<dbReference type="Proteomes" id="UP000008986">
    <property type="component" value="Segment"/>
</dbReference>
<evidence type="ECO:0000313" key="1">
    <source>
        <dbReference type="EMBL" id="ACV50086.1"/>
    </source>
</evidence>